<organism evidence="1 2">
    <name type="scientific">Daphnia magna</name>
    <dbReference type="NCBI Taxonomy" id="35525"/>
    <lineage>
        <taxon>Eukaryota</taxon>
        <taxon>Metazoa</taxon>
        <taxon>Ecdysozoa</taxon>
        <taxon>Arthropoda</taxon>
        <taxon>Crustacea</taxon>
        <taxon>Branchiopoda</taxon>
        <taxon>Diplostraca</taxon>
        <taxon>Cladocera</taxon>
        <taxon>Anomopoda</taxon>
        <taxon>Daphniidae</taxon>
        <taxon>Daphnia</taxon>
    </lineage>
</organism>
<dbReference type="OrthoDB" id="6049566at2759"/>
<gene>
    <name evidence="1" type="ORF">APZ42_017356</name>
</gene>
<proteinExistence type="predicted"/>
<dbReference type="Proteomes" id="UP000076858">
    <property type="component" value="Unassembled WGS sequence"/>
</dbReference>
<dbReference type="AlphaFoldDB" id="A0A164ZTB1"/>
<accession>A0A164ZTB1</accession>
<reference evidence="1 2" key="1">
    <citation type="submission" date="2016-03" db="EMBL/GenBank/DDBJ databases">
        <title>EvidentialGene: Evidence-directed Construction of Genes on Genomes.</title>
        <authorList>
            <person name="Gilbert D.G."/>
            <person name="Choi J.-H."/>
            <person name="Mockaitis K."/>
            <person name="Colbourne J."/>
            <person name="Pfrender M."/>
        </authorList>
    </citation>
    <scope>NUCLEOTIDE SEQUENCE [LARGE SCALE GENOMIC DNA]</scope>
    <source>
        <strain evidence="1 2">Xinb3</strain>
        <tissue evidence="1">Complete organism</tissue>
    </source>
</reference>
<evidence type="ECO:0000313" key="2">
    <source>
        <dbReference type="Proteomes" id="UP000076858"/>
    </source>
</evidence>
<name>A0A164ZTB1_9CRUS</name>
<keyword evidence="2" id="KW-1185">Reference proteome</keyword>
<sequence>MSLPVTDDLTRSTRVAPEGPEFWIKPCGFTVTGSEPPEPDFVLAENYALQLGVDLSYVNNWKENFCQDKFRMSFDAKVAEDAPFRYDWLQVSTTIPKKPSESLSATYYSQEEFSAMLTESSNIFQRLAVGWEQVDYEKTDASYKDLFTSTKNRMKNTLCQLDYYLAEKRMSPAPNPTRAIMPTELRTITSASQRDERNFRILKEYVNAIEYYADGFNYFKTSLSSKMESSL</sequence>
<comment type="caution">
    <text evidence="1">The sequence shown here is derived from an EMBL/GenBank/DDBJ whole genome shotgun (WGS) entry which is preliminary data.</text>
</comment>
<protein>
    <submittedName>
        <fullName evidence="1">Uncharacterized protein</fullName>
    </submittedName>
</protein>
<evidence type="ECO:0000313" key="1">
    <source>
        <dbReference type="EMBL" id="KZS16727.1"/>
    </source>
</evidence>
<dbReference type="EMBL" id="LRGB01000687">
    <property type="protein sequence ID" value="KZS16727.1"/>
    <property type="molecule type" value="Genomic_DNA"/>
</dbReference>